<gene>
    <name evidence="1" type="ORF">G2W53_007766</name>
</gene>
<comment type="caution">
    <text evidence="1">The sequence shown here is derived from an EMBL/GenBank/DDBJ whole genome shotgun (WGS) entry which is preliminary data.</text>
</comment>
<sequence length="62" mass="7056">MVREAFGINRDVGIEANESIDEVESREHELHEHAWSEASRINLSTRQTPALYKASLIFNTDA</sequence>
<protein>
    <submittedName>
        <fullName evidence="1">Uncharacterized protein</fullName>
    </submittedName>
</protein>
<proteinExistence type="predicted"/>
<evidence type="ECO:0000313" key="1">
    <source>
        <dbReference type="EMBL" id="KAF7839284.1"/>
    </source>
</evidence>
<dbReference type="Proteomes" id="UP000634136">
    <property type="component" value="Unassembled WGS sequence"/>
</dbReference>
<dbReference type="EMBL" id="JAAIUW010000003">
    <property type="protein sequence ID" value="KAF7839284.1"/>
    <property type="molecule type" value="Genomic_DNA"/>
</dbReference>
<accession>A0A834X7X1</accession>
<reference evidence="1" key="1">
    <citation type="submission" date="2020-09" db="EMBL/GenBank/DDBJ databases">
        <title>Genome-Enabled Discovery of Anthraquinone Biosynthesis in Senna tora.</title>
        <authorList>
            <person name="Kang S.-H."/>
            <person name="Pandey R.P."/>
            <person name="Lee C.-M."/>
            <person name="Sim J.-S."/>
            <person name="Jeong J.-T."/>
            <person name="Choi B.-S."/>
            <person name="Jung M."/>
            <person name="Ginzburg D."/>
            <person name="Zhao K."/>
            <person name="Won S.Y."/>
            <person name="Oh T.-J."/>
            <person name="Yu Y."/>
            <person name="Kim N.-H."/>
            <person name="Lee O.R."/>
            <person name="Lee T.-H."/>
            <person name="Bashyal P."/>
            <person name="Kim T.-S."/>
            <person name="Lee W.-H."/>
            <person name="Kawkins C."/>
            <person name="Kim C.-K."/>
            <person name="Kim J.S."/>
            <person name="Ahn B.O."/>
            <person name="Rhee S.Y."/>
            <person name="Sohng J.K."/>
        </authorList>
    </citation>
    <scope>NUCLEOTIDE SEQUENCE</scope>
    <source>
        <tissue evidence="1">Leaf</tissue>
    </source>
</reference>
<keyword evidence="2" id="KW-1185">Reference proteome</keyword>
<evidence type="ECO:0000313" key="2">
    <source>
        <dbReference type="Proteomes" id="UP000634136"/>
    </source>
</evidence>
<dbReference type="AlphaFoldDB" id="A0A834X7X1"/>
<name>A0A834X7X1_9FABA</name>
<organism evidence="1 2">
    <name type="scientific">Senna tora</name>
    <dbReference type="NCBI Taxonomy" id="362788"/>
    <lineage>
        <taxon>Eukaryota</taxon>
        <taxon>Viridiplantae</taxon>
        <taxon>Streptophyta</taxon>
        <taxon>Embryophyta</taxon>
        <taxon>Tracheophyta</taxon>
        <taxon>Spermatophyta</taxon>
        <taxon>Magnoliopsida</taxon>
        <taxon>eudicotyledons</taxon>
        <taxon>Gunneridae</taxon>
        <taxon>Pentapetalae</taxon>
        <taxon>rosids</taxon>
        <taxon>fabids</taxon>
        <taxon>Fabales</taxon>
        <taxon>Fabaceae</taxon>
        <taxon>Caesalpinioideae</taxon>
        <taxon>Cassia clade</taxon>
        <taxon>Senna</taxon>
    </lineage>
</organism>